<reference evidence="2 3" key="1">
    <citation type="journal article" date="2012" name="Nature">
        <title>Repeated polyploidization of Gossypium genomes and the evolution of spinnable cotton fibres.</title>
        <authorList>
            <person name="Paterson A.H."/>
            <person name="Wendel J.F."/>
            <person name="Gundlach H."/>
            <person name="Guo H."/>
            <person name="Jenkins J."/>
            <person name="Jin D."/>
            <person name="Llewellyn D."/>
            <person name="Showmaker K.C."/>
            <person name="Shu S."/>
            <person name="Udall J."/>
            <person name="Yoo M.J."/>
            <person name="Byers R."/>
            <person name="Chen W."/>
            <person name="Doron-Faigenboim A."/>
            <person name="Duke M.V."/>
            <person name="Gong L."/>
            <person name="Grimwood J."/>
            <person name="Grover C."/>
            <person name="Grupp K."/>
            <person name="Hu G."/>
            <person name="Lee T.H."/>
            <person name="Li J."/>
            <person name="Lin L."/>
            <person name="Liu T."/>
            <person name="Marler B.S."/>
            <person name="Page J.T."/>
            <person name="Roberts A.W."/>
            <person name="Romanel E."/>
            <person name="Sanders W.S."/>
            <person name="Szadkowski E."/>
            <person name="Tan X."/>
            <person name="Tang H."/>
            <person name="Xu C."/>
            <person name="Wang J."/>
            <person name="Wang Z."/>
            <person name="Zhang D."/>
            <person name="Zhang L."/>
            <person name="Ashrafi H."/>
            <person name="Bedon F."/>
            <person name="Bowers J.E."/>
            <person name="Brubaker C.L."/>
            <person name="Chee P.W."/>
            <person name="Das S."/>
            <person name="Gingle A.R."/>
            <person name="Haigler C.H."/>
            <person name="Harker D."/>
            <person name="Hoffmann L.V."/>
            <person name="Hovav R."/>
            <person name="Jones D.C."/>
            <person name="Lemke C."/>
            <person name="Mansoor S."/>
            <person name="ur Rahman M."/>
            <person name="Rainville L.N."/>
            <person name="Rambani A."/>
            <person name="Reddy U.K."/>
            <person name="Rong J.K."/>
            <person name="Saranga Y."/>
            <person name="Scheffler B.E."/>
            <person name="Scheffler J.A."/>
            <person name="Stelly D.M."/>
            <person name="Triplett B.A."/>
            <person name="Van Deynze A."/>
            <person name="Vaslin M.F."/>
            <person name="Waghmare V.N."/>
            <person name="Walford S.A."/>
            <person name="Wright R.J."/>
            <person name="Zaki E.A."/>
            <person name="Zhang T."/>
            <person name="Dennis E.S."/>
            <person name="Mayer K.F."/>
            <person name="Peterson D.G."/>
            <person name="Rokhsar D.S."/>
            <person name="Wang X."/>
            <person name="Schmutz J."/>
        </authorList>
    </citation>
    <scope>NUCLEOTIDE SEQUENCE [LARGE SCALE GENOMIC DNA]</scope>
</reference>
<proteinExistence type="predicted"/>
<dbReference type="EMBL" id="CM001752">
    <property type="protein sequence ID" value="KJB81663.1"/>
    <property type="molecule type" value="Genomic_DNA"/>
</dbReference>
<evidence type="ECO:0000313" key="2">
    <source>
        <dbReference type="EMBL" id="KJB81663.1"/>
    </source>
</evidence>
<feature type="compositionally biased region" description="Basic and acidic residues" evidence="1">
    <location>
        <begin position="9"/>
        <end position="26"/>
    </location>
</feature>
<dbReference type="AlphaFoldDB" id="A0A0D2U1X8"/>
<dbReference type="Gramene" id="KJB81663">
    <property type="protein sequence ID" value="KJB81663"/>
    <property type="gene ID" value="B456_013G155700"/>
</dbReference>
<protein>
    <submittedName>
        <fullName evidence="2">Uncharacterized protein</fullName>
    </submittedName>
</protein>
<name>A0A0D2U1X8_GOSRA</name>
<evidence type="ECO:0000256" key="1">
    <source>
        <dbReference type="SAM" id="MobiDB-lite"/>
    </source>
</evidence>
<accession>A0A0D2U1X8</accession>
<feature type="region of interest" description="Disordered" evidence="1">
    <location>
        <begin position="1"/>
        <end position="29"/>
    </location>
</feature>
<evidence type="ECO:0000313" key="3">
    <source>
        <dbReference type="Proteomes" id="UP000032304"/>
    </source>
</evidence>
<keyword evidence="3" id="KW-1185">Reference proteome</keyword>
<organism evidence="2 3">
    <name type="scientific">Gossypium raimondii</name>
    <name type="common">Peruvian cotton</name>
    <name type="synonym">Gossypium klotzschianum subsp. raimondii</name>
    <dbReference type="NCBI Taxonomy" id="29730"/>
    <lineage>
        <taxon>Eukaryota</taxon>
        <taxon>Viridiplantae</taxon>
        <taxon>Streptophyta</taxon>
        <taxon>Embryophyta</taxon>
        <taxon>Tracheophyta</taxon>
        <taxon>Spermatophyta</taxon>
        <taxon>Magnoliopsida</taxon>
        <taxon>eudicotyledons</taxon>
        <taxon>Gunneridae</taxon>
        <taxon>Pentapetalae</taxon>
        <taxon>rosids</taxon>
        <taxon>malvids</taxon>
        <taxon>Malvales</taxon>
        <taxon>Malvaceae</taxon>
        <taxon>Malvoideae</taxon>
        <taxon>Gossypium</taxon>
    </lineage>
</organism>
<sequence length="103" mass="11524">MELLRRLPKARDPVIERSSSHPKSDDLLPTTLSFQDSTYVGEGLTTIPQLESLTTPLIIYTSILLNLTFSVVRSSFEDTPPSSSTIVVVIQYVFLIEINLSRN</sequence>
<dbReference type="Proteomes" id="UP000032304">
    <property type="component" value="Chromosome 13"/>
</dbReference>
<gene>
    <name evidence="2" type="ORF">B456_013G155700</name>
</gene>